<gene>
    <name evidence="2" type="ORF">OBBRIDRAFT_828354</name>
</gene>
<feature type="domain" description="Jacalin-type lectin" evidence="1">
    <location>
        <begin position="18"/>
        <end position="150"/>
    </location>
</feature>
<reference evidence="2 3" key="1">
    <citation type="submission" date="2016-07" db="EMBL/GenBank/DDBJ databases">
        <title>Draft genome of the white-rot fungus Obba rivulosa 3A-2.</title>
        <authorList>
            <consortium name="DOE Joint Genome Institute"/>
            <person name="Miettinen O."/>
            <person name="Riley R."/>
            <person name="Acob R."/>
            <person name="Barry K."/>
            <person name="Cullen D."/>
            <person name="De Vries R."/>
            <person name="Hainaut M."/>
            <person name="Hatakka A."/>
            <person name="Henrissat B."/>
            <person name="Hilden K."/>
            <person name="Kuo R."/>
            <person name="Labutti K."/>
            <person name="Lipzen A."/>
            <person name="Makela M.R."/>
            <person name="Sandor L."/>
            <person name="Spatafora J.W."/>
            <person name="Grigoriev I.V."/>
            <person name="Hibbett D.S."/>
        </authorList>
    </citation>
    <scope>NUCLEOTIDE SEQUENCE [LARGE SCALE GENOMIC DNA]</scope>
    <source>
        <strain evidence="2 3">3A-2</strain>
    </source>
</reference>
<evidence type="ECO:0000313" key="3">
    <source>
        <dbReference type="Proteomes" id="UP000250043"/>
    </source>
</evidence>
<evidence type="ECO:0000259" key="1">
    <source>
        <dbReference type="Pfam" id="PF01419"/>
    </source>
</evidence>
<dbReference type="Pfam" id="PF01419">
    <property type="entry name" value="Jacalin"/>
    <property type="match status" value="1"/>
</dbReference>
<evidence type="ECO:0000313" key="2">
    <source>
        <dbReference type="EMBL" id="OCH86343.1"/>
    </source>
</evidence>
<dbReference type="AlphaFoldDB" id="A0A8E2AKN1"/>
<dbReference type="SUPFAM" id="SSF51101">
    <property type="entry name" value="Mannose-binding lectins"/>
    <property type="match status" value="1"/>
</dbReference>
<name>A0A8E2AKN1_9APHY</name>
<dbReference type="Gene3D" id="2.170.15.10">
    <property type="entry name" value="Proaerolysin, chain A, domain 3"/>
    <property type="match status" value="1"/>
</dbReference>
<protein>
    <recommendedName>
        <fullName evidence="1">Jacalin-type lectin domain-containing protein</fullName>
    </recommendedName>
</protein>
<dbReference type="InterPro" id="IPR001229">
    <property type="entry name" value="Jacalin-like_lectin_dom"/>
</dbReference>
<accession>A0A8E2AKN1</accession>
<dbReference type="Proteomes" id="UP000250043">
    <property type="component" value="Unassembled WGS sequence"/>
</dbReference>
<keyword evidence="3" id="KW-1185">Reference proteome</keyword>
<organism evidence="2 3">
    <name type="scientific">Obba rivulosa</name>
    <dbReference type="NCBI Taxonomy" id="1052685"/>
    <lineage>
        <taxon>Eukaryota</taxon>
        <taxon>Fungi</taxon>
        <taxon>Dikarya</taxon>
        <taxon>Basidiomycota</taxon>
        <taxon>Agaricomycotina</taxon>
        <taxon>Agaricomycetes</taxon>
        <taxon>Polyporales</taxon>
        <taxon>Gelatoporiaceae</taxon>
        <taxon>Obba</taxon>
    </lineage>
</organism>
<proteinExistence type="predicted"/>
<dbReference type="OrthoDB" id="2792332at2759"/>
<sequence length="349" mass="37420">MDSLPPYPYGPFTPELVVGGNGGQPFESCKWIVNRSGLVVKGLDVWWSSKCLRGIQLTFSDGSRSVVYGNPSDSHDSVVFSAGEAITSMTLWANSSKNRAGRIRLTTNAGQTFDVGIKTDKLPAYDVYIGSGILVGMVGRCATDIDMLGAVFLKGTVTSISISKVAYDPPLSGTSKGISEVTLDAVYYHNLPSSTHDLVWDFTHSVTRTVSTSFTQSTSTTYGASASISVSAEIFGIGPSASGGFEWQSTDIKETTTTTSSQHTMSWSLSGTLHPGEGTTVIAVCQQGLGNVNYTSTVTLQLEDGTVSTYDEPGVFNNVVYTKAMATSLENIKFETPSIIEYHRRRDIE</sequence>
<dbReference type="EMBL" id="KV722532">
    <property type="protein sequence ID" value="OCH86343.1"/>
    <property type="molecule type" value="Genomic_DNA"/>
</dbReference>
<dbReference type="InterPro" id="IPR036404">
    <property type="entry name" value="Jacalin-like_lectin_dom_sf"/>
</dbReference>
<dbReference type="SUPFAM" id="SSF56973">
    <property type="entry name" value="Aerolisin/ETX pore-forming domain"/>
    <property type="match status" value="1"/>
</dbReference>
<dbReference type="Gene3D" id="2.100.10.30">
    <property type="entry name" value="Jacalin-like lectin domain"/>
    <property type="match status" value="1"/>
</dbReference>